<dbReference type="EMBL" id="JADWDJ010000007">
    <property type="protein sequence ID" value="KAG5277989.1"/>
    <property type="molecule type" value="Genomic_DNA"/>
</dbReference>
<keyword evidence="2" id="KW-0812">Transmembrane</keyword>
<dbReference type="InterPro" id="IPR013783">
    <property type="entry name" value="Ig-like_fold"/>
</dbReference>
<dbReference type="GO" id="GO:0007399">
    <property type="term" value="P:nervous system development"/>
    <property type="evidence" value="ECO:0007669"/>
    <property type="project" value="UniProtKB-ARBA"/>
</dbReference>
<organism evidence="3 4">
    <name type="scientific">Alosa alosa</name>
    <name type="common">allis shad</name>
    <dbReference type="NCBI Taxonomy" id="278164"/>
    <lineage>
        <taxon>Eukaryota</taxon>
        <taxon>Metazoa</taxon>
        <taxon>Chordata</taxon>
        <taxon>Craniata</taxon>
        <taxon>Vertebrata</taxon>
        <taxon>Euteleostomi</taxon>
        <taxon>Actinopterygii</taxon>
        <taxon>Neopterygii</taxon>
        <taxon>Teleostei</taxon>
        <taxon>Clupei</taxon>
        <taxon>Clupeiformes</taxon>
        <taxon>Clupeoidei</taxon>
        <taxon>Clupeidae</taxon>
        <taxon>Alosa</taxon>
    </lineage>
</organism>
<dbReference type="InterPro" id="IPR014756">
    <property type="entry name" value="Ig_E-set"/>
</dbReference>
<dbReference type="AlphaFoldDB" id="A0AAV6GU08"/>
<sequence>MDSKTHSLWMPFPLKSCRWSQVLHGFTVILAVGLLFVLMLLSYTFCELSLRPHQQQYSNGPDRLVSNETQTLRTPEGPDPTFPVSDDPGFSPEEWDRIQQAVRWAEPDHEISNASVCTSAAHSTFIINNFKEKYTVEEEVLATIIAKDFTGTPKRYGGDFFQAKAYSDKLKASVFGEVLDHRNGTYTAQFKLPWAGPVKLAVRLIHSSEAVHFLKQGRRTYNNHFFFWNYFLGTSQQHGGAQVEEVVECKVKWPGVVLSSSPRGRCEYHDAHTGLTWQCHKPPTLTCQDRVFHSGGVFTKHLTALEEVLMDR</sequence>
<gene>
    <name evidence="3" type="ORF">AALO_G00093630</name>
</gene>
<evidence type="ECO:0000256" key="1">
    <source>
        <dbReference type="SAM" id="MobiDB-lite"/>
    </source>
</evidence>
<keyword evidence="4" id="KW-1185">Reference proteome</keyword>
<comment type="caution">
    <text evidence="3">The sequence shown here is derived from an EMBL/GenBank/DDBJ whole genome shotgun (WGS) entry which is preliminary data.</text>
</comment>
<protein>
    <recommendedName>
        <fullName evidence="5">NXPE family member 3-like</fullName>
    </recommendedName>
</protein>
<dbReference type="PANTHER" id="PTHR16165:SF23">
    <property type="entry name" value="NEUREXOPHILIN AND PC-ESTERASE DOMAIN FAMILY, MEMBER 5"/>
    <property type="match status" value="1"/>
</dbReference>
<dbReference type="Pfam" id="PF06312">
    <property type="entry name" value="Neurexophilin"/>
    <property type="match status" value="1"/>
</dbReference>
<dbReference type="Proteomes" id="UP000823561">
    <property type="component" value="Chromosome 7"/>
</dbReference>
<evidence type="ECO:0000256" key="2">
    <source>
        <dbReference type="SAM" id="Phobius"/>
    </source>
</evidence>
<dbReference type="Gene3D" id="2.60.40.10">
    <property type="entry name" value="Immunoglobulins"/>
    <property type="match status" value="1"/>
</dbReference>
<feature type="transmembrane region" description="Helical" evidence="2">
    <location>
        <begin position="21"/>
        <end position="45"/>
    </location>
</feature>
<name>A0AAV6GU08_9TELE</name>
<proteinExistence type="predicted"/>
<dbReference type="SUPFAM" id="SSF81296">
    <property type="entry name" value="E set domains"/>
    <property type="match status" value="1"/>
</dbReference>
<dbReference type="PANTHER" id="PTHR16165">
    <property type="entry name" value="NXPE FAMILY MEMBER"/>
    <property type="match status" value="1"/>
</dbReference>
<reference evidence="3" key="1">
    <citation type="submission" date="2020-10" db="EMBL/GenBank/DDBJ databases">
        <title>Chromosome-scale genome assembly of the Allis shad, Alosa alosa.</title>
        <authorList>
            <person name="Margot Z."/>
            <person name="Christophe K."/>
            <person name="Cabau C."/>
            <person name="Louis A."/>
            <person name="Berthelot C."/>
            <person name="Parey E."/>
            <person name="Roest Crollius H."/>
            <person name="Montfort J."/>
            <person name="Robinson-Rechavi M."/>
            <person name="Bucao C."/>
            <person name="Bouchez O."/>
            <person name="Gislard M."/>
            <person name="Lluch J."/>
            <person name="Milhes M."/>
            <person name="Lampietro C."/>
            <person name="Lopez Roques C."/>
            <person name="Donnadieu C."/>
            <person name="Braasch I."/>
            <person name="Desvignes T."/>
            <person name="Postlethwait J."/>
            <person name="Bobe J."/>
            <person name="Guiguen Y."/>
        </authorList>
    </citation>
    <scope>NUCLEOTIDE SEQUENCE</scope>
    <source>
        <strain evidence="3">M-15738</strain>
        <tissue evidence="3">Blood</tissue>
    </source>
</reference>
<keyword evidence="2" id="KW-0472">Membrane</keyword>
<evidence type="ECO:0000313" key="3">
    <source>
        <dbReference type="EMBL" id="KAG5277989.1"/>
    </source>
</evidence>
<accession>A0AAV6GU08</accession>
<keyword evidence="2" id="KW-1133">Transmembrane helix</keyword>
<evidence type="ECO:0008006" key="5">
    <source>
        <dbReference type="Google" id="ProtNLM"/>
    </source>
</evidence>
<feature type="region of interest" description="Disordered" evidence="1">
    <location>
        <begin position="55"/>
        <end position="86"/>
    </location>
</feature>
<dbReference type="InterPro" id="IPR026845">
    <property type="entry name" value="NXPH/NXPE"/>
</dbReference>
<evidence type="ECO:0000313" key="4">
    <source>
        <dbReference type="Proteomes" id="UP000823561"/>
    </source>
</evidence>